<keyword evidence="3" id="KW-1185">Reference proteome</keyword>
<keyword evidence="1" id="KW-0812">Transmembrane</keyword>
<dbReference type="EMBL" id="JBBEGL010000006">
    <property type="protein sequence ID" value="MEJ2889305.1"/>
    <property type="molecule type" value="Genomic_DNA"/>
</dbReference>
<dbReference type="RefSeq" id="WP_337716730.1">
    <property type="nucleotide sequence ID" value="NZ_JBBEGL010000006.1"/>
</dbReference>
<accession>A0ABU8NBF5</accession>
<evidence type="ECO:0000313" key="2">
    <source>
        <dbReference type="EMBL" id="MEJ2889305.1"/>
    </source>
</evidence>
<evidence type="ECO:0000256" key="1">
    <source>
        <dbReference type="SAM" id="Phobius"/>
    </source>
</evidence>
<proteinExistence type="predicted"/>
<evidence type="ECO:0000313" key="3">
    <source>
        <dbReference type="Proteomes" id="UP001370100"/>
    </source>
</evidence>
<organism evidence="2 3">
    <name type="scientific">Actinomycetospora aeridis</name>
    <dbReference type="NCBI Taxonomy" id="3129231"/>
    <lineage>
        <taxon>Bacteria</taxon>
        <taxon>Bacillati</taxon>
        <taxon>Actinomycetota</taxon>
        <taxon>Actinomycetes</taxon>
        <taxon>Pseudonocardiales</taxon>
        <taxon>Pseudonocardiaceae</taxon>
        <taxon>Actinomycetospora</taxon>
    </lineage>
</organism>
<sequence>MWNSLEIVKLVVGALTPLLVVGLGVFVTRAVRRLEDAQWANRKVVERRLELYDKMAPLLNDILCFFTAIGHFRDIDPPALLAKKRELDKHFFVNEYLMSEAFAQRYKQFIETCFRHYTGVGKDAEIRMEADYLRDERGAAGWVSAWDDYFADPAEVAEEGLVEKRYRVLMETFSEQVGVRPADADRART</sequence>
<name>A0ABU8NBF5_9PSEU</name>
<feature type="transmembrane region" description="Helical" evidence="1">
    <location>
        <begin position="6"/>
        <end position="27"/>
    </location>
</feature>
<protein>
    <submittedName>
        <fullName evidence="2">Uncharacterized protein</fullName>
    </submittedName>
</protein>
<reference evidence="2 3" key="1">
    <citation type="submission" date="2024-03" db="EMBL/GenBank/DDBJ databases">
        <title>Actinomycetospora sp. OC33-EN06, a novel actinomycete isolated from wild orchid (Aerides multiflora).</title>
        <authorList>
            <person name="Suriyachadkun C."/>
        </authorList>
    </citation>
    <scope>NUCLEOTIDE SEQUENCE [LARGE SCALE GENOMIC DNA]</scope>
    <source>
        <strain evidence="2 3">OC33-EN06</strain>
    </source>
</reference>
<gene>
    <name evidence="2" type="ORF">WCD41_22790</name>
</gene>
<dbReference type="Proteomes" id="UP001370100">
    <property type="component" value="Unassembled WGS sequence"/>
</dbReference>
<comment type="caution">
    <text evidence="2">The sequence shown here is derived from an EMBL/GenBank/DDBJ whole genome shotgun (WGS) entry which is preliminary data.</text>
</comment>
<keyword evidence="1" id="KW-1133">Transmembrane helix</keyword>
<keyword evidence="1" id="KW-0472">Membrane</keyword>